<name>A0A8E2EIF6_9PEZI</name>
<evidence type="ECO:0000313" key="4">
    <source>
        <dbReference type="Proteomes" id="UP000250266"/>
    </source>
</evidence>
<evidence type="ECO:0000256" key="1">
    <source>
        <dbReference type="SAM" id="MobiDB-lite"/>
    </source>
</evidence>
<feature type="non-terminal residue" evidence="3">
    <location>
        <position position="1"/>
    </location>
</feature>
<feature type="non-terminal residue" evidence="3">
    <location>
        <position position="298"/>
    </location>
</feature>
<feature type="domain" description="PH" evidence="2">
    <location>
        <begin position="191"/>
        <end position="227"/>
    </location>
</feature>
<evidence type="ECO:0000313" key="3">
    <source>
        <dbReference type="EMBL" id="OCK84163.1"/>
    </source>
</evidence>
<dbReference type="EMBL" id="KV744843">
    <property type="protein sequence ID" value="OCK84163.1"/>
    <property type="molecule type" value="Genomic_DNA"/>
</dbReference>
<gene>
    <name evidence="3" type="ORF">K432DRAFT_274286</name>
</gene>
<feature type="region of interest" description="Disordered" evidence="1">
    <location>
        <begin position="83"/>
        <end position="104"/>
    </location>
</feature>
<dbReference type="OrthoDB" id="1749473at2759"/>
<organism evidence="3 4">
    <name type="scientific">Lepidopterella palustris CBS 459.81</name>
    <dbReference type="NCBI Taxonomy" id="1314670"/>
    <lineage>
        <taxon>Eukaryota</taxon>
        <taxon>Fungi</taxon>
        <taxon>Dikarya</taxon>
        <taxon>Ascomycota</taxon>
        <taxon>Pezizomycotina</taxon>
        <taxon>Dothideomycetes</taxon>
        <taxon>Pleosporomycetidae</taxon>
        <taxon>Mytilinidiales</taxon>
        <taxon>Argynnaceae</taxon>
        <taxon>Lepidopterella</taxon>
    </lineage>
</organism>
<feature type="region of interest" description="Disordered" evidence="1">
    <location>
        <begin position="231"/>
        <end position="298"/>
    </location>
</feature>
<accession>A0A8E2EIF6</accession>
<feature type="region of interest" description="Disordered" evidence="1">
    <location>
        <begin position="1"/>
        <end position="41"/>
    </location>
</feature>
<dbReference type="Proteomes" id="UP000250266">
    <property type="component" value="Unassembled WGS sequence"/>
</dbReference>
<proteinExistence type="predicted"/>
<evidence type="ECO:0000259" key="2">
    <source>
        <dbReference type="PROSITE" id="PS50003"/>
    </source>
</evidence>
<dbReference type="PROSITE" id="PS50003">
    <property type="entry name" value="PH_DOMAIN"/>
    <property type="match status" value="1"/>
</dbReference>
<sequence>TSRWRRNRPVLPPPEQNSQVRIPASDAPPKSPPKLEHRQSKMSLFNLFSRPKVERARGHHEPGLARKVYNVLQENIGSKLDITLSAEGDPDDKKSEKAKSSNKRLASSIVANTPELTTKIYVLVTSGYVLQYAGDGPFDRLPEKVLQLGKESAAFACDLIPGKHWVLQISQTAKEDGTVSMVPQKSFLSRLRLQNASARRTATSFLLVLESAEEMDSWLTAVRKEIDALGGMKCRPDSEPDSNDSGNPVEKQLQEKLGHRFLVQRDPNRFNNNTPVRSPDQSPVDSPTIAASDWERSR</sequence>
<keyword evidence="4" id="KW-1185">Reference proteome</keyword>
<feature type="compositionally biased region" description="Polar residues" evidence="1">
    <location>
        <begin position="269"/>
        <end position="285"/>
    </location>
</feature>
<dbReference type="AlphaFoldDB" id="A0A8E2EIF6"/>
<dbReference type="InterPro" id="IPR001849">
    <property type="entry name" value="PH_domain"/>
</dbReference>
<protein>
    <recommendedName>
        <fullName evidence="2">PH domain-containing protein</fullName>
    </recommendedName>
</protein>
<reference evidence="3 4" key="1">
    <citation type="journal article" date="2016" name="Nat. Commun.">
        <title>Ectomycorrhizal ecology is imprinted in the genome of the dominant symbiotic fungus Cenococcum geophilum.</title>
        <authorList>
            <consortium name="DOE Joint Genome Institute"/>
            <person name="Peter M."/>
            <person name="Kohler A."/>
            <person name="Ohm R.A."/>
            <person name="Kuo A."/>
            <person name="Krutzmann J."/>
            <person name="Morin E."/>
            <person name="Arend M."/>
            <person name="Barry K.W."/>
            <person name="Binder M."/>
            <person name="Choi C."/>
            <person name="Clum A."/>
            <person name="Copeland A."/>
            <person name="Grisel N."/>
            <person name="Haridas S."/>
            <person name="Kipfer T."/>
            <person name="LaButti K."/>
            <person name="Lindquist E."/>
            <person name="Lipzen A."/>
            <person name="Maire R."/>
            <person name="Meier B."/>
            <person name="Mihaltcheva S."/>
            <person name="Molinier V."/>
            <person name="Murat C."/>
            <person name="Poggeler S."/>
            <person name="Quandt C.A."/>
            <person name="Sperisen C."/>
            <person name="Tritt A."/>
            <person name="Tisserant E."/>
            <person name="Crous P.W."/>
            <person name="Henrissat B."/>
            <person name="Nehls U."/>
            <person name="Egli S."/>
            <person name="Spatafora J.W."/>
            <person name="Grigoriev I.V."/>
            <person name="Martin F.M."/>
        </authorList>
    </citation>
    <scope>NUCLEOTIDE SEQUENCE [LARGE SCALE GENOMIC DNA]</scope>
    <source>
        <strain evidence="3 4">CBS 459.81</strain>
    </source>
</reference>